<dbReference type="STRING" id="169760.PSTEL_21745"/>
<dbReference type="KEGG" id="pste:PSTEL_21745"/>
<dbReference type="AlphaFoldDB" id="A0A089LWS8"/>
<dbReference type="OrthoDB" id="2794029at2"/>
<protein>
    <submittedName>
        <fullName evidence="2">Uncharacterized protein</fullName>
    </submittedName>
</protein>
<evidence type="ECO:0000256" key="1">
    <source>
        <dbReference type="SAM" id="Coils"/>
    </source>
</evidence>
<evidence type="ECO:0000313" key="3">
    <source>
        <dbReference type="Proteomes" id="UP000029507"/>
    </source>
</evidence>
<name>A0A089LWS8_9BACL</name>
<proteinExistence type="predicted"/>
<feature type="coiled-coil region" evidence="1">
    <location>
        <begin position="346"/>
        <end position="373"/>
    </location>
</feature>
<dbReference type="HOGENOM" id="CLU_686341_0_0_9"/>
<keyword evidence="3" id="KW-1185">Reference proteome</keyword>
<sequence>MIFAQHGPAWKPKIDRLLSKALIDGVIWDPREESIDRIKEVRKNNKSYNDVLNIVDLKVYYRQFPSATLKRLEDLSYFPKADIDRSYLRNKENIESLVNDSISFQVDLGVDILLSPSLYLYSFNDRIVDKLFDIWELFCEKANEFESTEKKKYVSIIISESALENKSYISEFLDDFSDISHEFDGIYITVDRENNNKHRHDFNPTRLKGMLQLIYDLKNLNLEIAIGYVGIESILYFAVGADVVGTGWFYSLRSFNKEQKGLEPIDGMGRQKKRYTSMSLLYELAIEDEIFSIPSQHKAELYDKILTHCELDTKVVGGNIESISFNDMYQQYYEALKQTVDVIKEKKDVEDKLKMVNALLETAESNIKRYNELGTLQKINGRHIQNYKIAIKEFQEDNFIFL</sequence>
<dbReference type="EMBL" id="CP009286">
    <property type="protein sequence ID" value="AIQ65352.1"/>
    <property type="molecule type" value="Genomic_DNA"/>
</dbReference>
<gene>
    <name evidence="2" type="ORF">PSTEL_21745</name>
</gene>
<evidence type="ECO:0000313" key="2">
    <source>
        <dbReference type="EMBL" id="AIQ65352.1"/>
    </source>
</evidence>
<organism evidence="2 3">
    <name type="scientific">Paenibacillus stellifer</name>
    <dbReference type="NCBI Taxonomy" id="169760"/>
    <lineage>
        <taxon>Bacteria</taxon>
        <taxon>Bacillati</taxon>
        <taxon>Bacillota</taxon>
        <taxon>Bacilli</taxon>
        <taxon>Bacillales</taxon>
        <taxon>Paenibacillaceae</taxon>
        <taxon>Paenibacillus</taxon>
    </lineage>
</organism>
<keyword evidence="1" id="KW-0175">Coiled coil</keyword>
<dbReference type="RefSeq" id="WP_038698333.1">
    <property type="nucleotide sequence ID" value="NZ_CP009286.1"/>
</dbReference>
<dbReference type="Proteomes" id="UP000029507">
    <property type="component" value="Chromosome"/>
</dbReference>
<accession>A0A089LWS8</accession>
<reference evidence="2 3" key="1">
    <citation type="submission" date="2014-08" db="EMBL/GenBank/DDBJ databases">
        <title>Comparative genomics of the Paenibacillus odorifer group.</title>
        <authorList>
            <person name="den Bakker H.C."/>
            <person name="Tsai Y.-C."/>
            <person name="Martin N."/>
            <person name="Korlach J."/>
            <person name="Wiedmann M."/>
        </authorList>
    </citation>
    <scope>NUCLEOTIDE SEQUENCE [LARGE SCALE GENOMIC DNA]</scope>
    <source>
        <strain evidence="2 3">DSM 14472</strain>
    </source>
</reference>